<evidence type="ECO:0000313" key="1">
    <source>
        <dbReference type="EMBL" id="AGC77488.1"/>
    </source>
</evidence>
<dbReference type="Proteomes" id="UP000011173">
    <property type="component" value="Chromosome"/>
</dbReference>
<dbReference type="EMBL" id="CP001397">
    <property type="protein sequence ID" value="AGC77488.1"/>
    <property type="molecule type" value="Genomic_DNA"/>
</dbReference>
<organism evidence="1 2">
    <name type="scientific">Nonlabens dokdonensis (strain DSM 17205 / KCTC 12402 / DSW-6)</name>
    <name type="common">Donghaeana dokdonensis</name>
    <dbReference type="NCBI Taxonomy" id="592029"/>
    <lineage>
        <taxon>Bacteria</taxon>
        <taxon>Pseudomonadati</taxon>
        <taxon>Bacteroidota</taxon>
        <taxon>Flavobacteriia</taxon>
        <taxon>Flavobacteriales</taxon>
        <taxon>Flavobacteriaceae</taxon>
        <taxon>Nonlabens</taxon>
    </lineage>
</organism>
<gene>
    <name evidence="1" type="ordered locus">DDD_2361</name>
</gene>
<dbReference type="PATRIC" id="fig|592029.3.peg.2338"/>
<dbReference type="KEGG" id="ndo:DDD_2361"/>
<sequence>MNEDSLCFRFRESGNSNQLKHKTSHEGHTHIFSNDFNRFYSL</sequence>
<proteinExistence type="predicted"/>
<protein>
    <submittedName>
        <fullName evidence="1">Uncharacterized protein</fullName>
    </submittedName>
</protein>
<dbReference type="STRING" id="592029.DDD_2361"/>
<dbReference type="AlphaFoldDB" id="L7WF23"/>
<reference evidence="1 2" key="1">
    <citation type="journal article" date="2013" name="Genome Biol. Evol.">
        <title>Genomic makeup of the marine flavobacterium Nonlabens (Donghaeana) dokdonensis DSW-6 and identification of a novel class of rhodopsins.</title>
        <authorList>
            <person name="Kwon S.K."/>
            <person name="Kim B.K."/>
            <person name="Song J.Y."/>
            <person name="Kwak M.J."/>
            <person name="Lee C.H."/>
            <person name="Yoon J.H."/>
            <person name="Oh T.K."/>
            <person name="Kim J.F."/>
        </authorList>
    </citation>
    <scope>NUCLEOTIDE SEQUENCE [LARGE SCALE GENOMIC DNA]</scope>
    <source>
        <strain evidence="2">DSM 17205 / KCTC 12402 / DSW-6</strain>
    </source>
</reference>
<accession>L7WF23</accession>
<dbReference type="HOGENOM" id="CLU_3254842_0_0_10"/>
<name>L7WF23_NONDD</name>
<evidence type="ECO:0000313" key="2">
    <source>
        <dbReference type="Proteomes" id="UP000011173"/>
    </source>
</evidence>